<proteinExistence type="predicted"/>
<protein>
    <submittedName>
        <fullName evidence="1">Uncharacterized protein</fullName>
    </submittedName>
</protein>
<evidence type="ECO:0000313" key="2">
    <source>
        <dbReference type="Proteomes" id="UP001197875"/>
    </source>
</evidence>
<dbReference type="Proteomes" id="UP001197875">
    <property type="component" value="Unassembled WGS sequence"/>
</dbReference>
<evidence type="ECO:0000313" key="1">
    <source>
        <dbReference type="EMBL" id="MCC2190175.1"/>
    </source>
</evidence>
<name>A0AAE3DTK0_9FIRM</name>
<reference evidence="1 2" key="1">
    <citation type="submission" date="2021-10" db="EMBL/GenBank/DDBJ databases">
        <title>Anaerobic single-cell dispensing facilitates the cultivation of human gut bacteria.</title>
        <authorList>
            <person name="Afrizal A."/>
        </authorList>
    </citation>
    <scope>NUCLEOTIDE SEQUENCE [LARGE SCALE GENOMIC DNA]</scope>
    <source>
        <strain evidence="1 2">CLA-AA-H277</strain>
    </source>
</reference>
<keyword evidence="2" id="KW-1185">Reference proteome</keyword>
<dbReference type="AlphaFoldDB" id="A0AAE3DTK0"/>
<accession>A0AAE3DTK0</accession>
<gene>
    <name evidence="1" type="ORF">LKD71_10205</name>
</gene>
<dbReference type="EMBL" id="JAJEPR010000015">
    <property type="protein sequence ID" value="MCC2190175.1"/>
    <property type="molecule type" value="Genomic_DNA"/>
</dbReference>
<comment type="caution">
    <text evidence="1">The sequence shown here is derived from an EMBL/GenBank/DDBJ whole genome shotgun (WGS) entry which is preliminary data.</text>
</comment>
<sequence>MVVSSAHGLLRALHSRNPPRYSHIVKLTLHFYAHIGACLKIISHPLCKHRCENDLLTPTSS</sequence>
<organism evidence="1 2">
    <name type="scientific">Fusicatenibacter faecihominis</name>
    <dbReference type="NCBI Taxonomy" id="2881276"/>
    <lineage>
        <taxon>Bacteria</taxon>
        <taxon>Bacillati</taxon>
        <taxon>Bacillota</taxon>
        <taxon>Clostridia</taxon>
        <taxon>Lachnospirales</taxon>
        <taxon>Lachnospiraceae</taxon>
        <taxon>Fusicatenibacter</taxon>
    </lineage>
</organism>